<dbReference type="InterPro" id="IPR007522">
    <property type="entry name" value="CRISPR-assoc_prot_TM1795"/>
</dbReference>
<accession>A0A380MZC1</accession>
<dbReference type="Pfam" id="PF03787">
    <property type="entry name" value="RAMPs"/>
    <property type="match status" value="1"/>
</dbReference>
<gene>
    <name evidence="3" type="ORF">NCTC13337_02133</name>
</gene>
<reference evidence="3 4" key="1">
    <citation type="submission" date="2018-06" db="EMBL/GenBank/DDBJ databases">
        <authorList>
            <consortium name="Pathogen Informatics"/>
            <person name="Doyle S."/>
        </authorList>
    </citation>
    <scope>NUCLEOTIDE SEQUENCE [LARGE SCALE GENOMIC DNA]</scope>
    <source>
        <strain evidence="3 4">NCTC13337</strain>
    </source>
</reference>
<evidence type="ECO:0000256" key="1">
    <source>
        <dbReference type="ARBA" id="ARBA00023118"/>
    </source>
</evidence>
<dbReference type="OrthoDB" id="190500at2"/>
<dbReference type="EMBL" id="UHIC01000001">
    <property type="protein sequence ID" value="SUO97031.1"/>
    <property type="molecule type" value="Genomic_DNA"/>
</dbReference>
<dbReference type="RefSeq" id="WP_072575839.1">
    <property type="nucleotide sequence ID" value="NZ_LWHB01000030.1"/>
</dbReference>
<evidence type="ECO:0000259" key="2">
    <source>
        <dbReference type="Pfam" id="PF03787"/>
    </source>
</evidence>
<protein>
    <submittedName>
        <fullName evidence="3">CRISPR type III-B/RAMP module RAMP protein Cmr1</fullName>
    </submittedName>
</protein>
<name>A0A380MZC1_9GAMM</name>
<dbReference type="InterPro" id="IPR005537">
    <property type="entry name" value="RAMP_III_fam"/>
</dbReference>
<dbReference type="CDD" id="cd09726">
    <property type="entry name" value="RAMP_I_III"/>
    <property type="match status" value="1"/>
</dbReference>
<keyword evidence="4" id="KW-1185">Reference proteome</keyword>
<dbReference type="Proteomes" id="UP000254601">
    <property type="component" value="Unassembled WGS sequence"/>
</dbReference>
<evidence type="ECO:0000313" key="4">
    <source>
        <dbReference type="Proteomes" id="UP000254601"/>
    </source>
</evidence>
<evidence type="ECO:0000313" key="3">
    <source>
        <dbReference type="EMBL" id="SUO97031.1"/>
    </source>
</evidence>
<proteinExistence type="predicted"/>
<keyword evidence="1" id="KW-0051">Antiviral defense</keyword>
<sequence length="421" mass="47581">MESYQLKLPDTITATFDVLTPMFIGDGQQNPTMIFPQSIKGALRFWWRALQWSRCIKEKSDPKEALRLLHSEEARLFGNISGEAKTHQAASIAIHSISTSLTHTEKKKIHQELKKREAARYLGYGVVESFTNAEQTSIQGRLTRGCINHNQSFEVIFSSSKEEDLKAIIPAIKLLGLLGGLGAKARKGFGSIQLASLRGQENWTFPKSLEDYQKTLAQLLEGITTKALPPFTAFSKQSLIITTDFADNAFSVLENYGKAMMCYRSWGRKPRNKDEHIVLGELSEKNFPQDHDWSKGETVFKRHFPKWDFKSFHPKRAIFGLPHSYGKYIHVGRVLKEKSRNEKVGRRASPLFFHVCKLDNCYLGIALLLPAQFLPAKEKVSANGLLVAQQFDWSVLKENFLLDTNRFPQSTIVFPSVGASA</sequence>
<organism evidence="3 4">
    <name type="scientific">Suttonella ornithocola</name>
    <dbReference type="NCBI Taxonomy" id="279832"/>
    <lineage>
        <taxon>Bacteria</taxon>
        <taxon>Pseudomonadati</taxon>
        <taxon>Pseudomonadota</taxon>
        <taxon>Gammaproteobacteria</taxon>
        <taxon>Cardiobacteriales</taxon>
        <taxon>Cardiobacteriaceae</taxon>
        <taxon>Suttonella</taxon>
    </lineage>
</organism>
<dbReference type="NCBIfam" id="TIGR01894">
    <property type="entry name" value="cas_TM1795_cmr1"/>
    <property type="match status" value="1"/>
</dbReference>
<dbReference type="AlphaFoldDB" id="A0A380MZC1"/>
<dbReference type="GO" id="GO:0051607">
    <property type="term" value="P:defense response to virus"/>
    <property type="evidence" value="ECO:0007669"/>
    <property type="project" value="UniProtKB-KW"/>
</dbReference>
<feature type="domain" description="CRISPR type III-associated protein" evidence="2">
    <location>
        <begin position="15"/>
        <end position="192"/>
    </location>
</feature>